<dbReference type="Proteomes" id="UP000236729">
    <property type="component" value="Unassembled WGS sequence"/>
</dbReference>
<dbReference type="RefSeq" id="WP_093358375.1">
    <property type="nucleotide sequence ID" value="NZ_FNVB01000003.1"/>
</dbReference>
<dbReference type="PANTHER" id="PTHR33993:SF14">
    <property type="entry name" value="GB|AAF24581.1"/>
    <property type="match status" value="1"/>
</dbReference>
<dbReference type="Proteomes" id="UP000199690">
    <property type="component" value="Unassembled WGS sequence"/>
</dbReference>
<evidence type="ECO:0000313" key="3">
    <source>
        <dbReference type="EMBL" id="SFF17308.1"/>
    </source>
</evidence>
<evidence type="ECO:0000313" key="4">
    <source>
        <dbReference type="Proteomes" id="UP000199690"/>
    </source>
</evidence>
<dbReference type="Gene3D" id="3.10.180.10">
    <property type="entry name" value="2,3-Dihydroxybiphenyl 1,2-Dioxygenase, domain 1"/>
    <property type="match status" value="2"/>
</dbReference>
<name>A0A1H5ZF22_9PSEU</name>
<dbReference type="SMR" id="A0A1H5ZF22"/>
<accession>A0A1H5ZF22</accession>
<accession>A0A1I2GJA3</accession>
<dbReference type="PANTHER" id="PTHR33993">
    <property type="entry name" value="GLYOXALASE-RELATED"/>
    <property type="match status" value="1"/>
</dbReference>
<dbReference type="CDD" id="cd07247">
    <property type="entry name" value="SgaA_N_like"/>
    <property type="match status" value="1"/>
</dbReference>
<dbReference type="EMBL" id="FOME01000021">
    <property type="protein sequence ID" value="SFF17308.1"/>
    <property type="molecule type" value="Genomic_DNA"/>
</dbReference>
<sequence>MTVERARLSIPAGTPCWIELVTTDIPVARGFYGALFGWEFEQHDDPREGGHVIAHRDGYPVASIRESADGRTRWRLFLATPDSAATAAEAGKLGGHITVPRSRVPGLGVKLVLATPADDEFGLLEPDATWQFDVGLPGTLVWAELVTIKAQAADHFYGGLFGYTGEQFGTDHLSDYEVWYLGGDSVLARVCMIRDHLSPGAHAHWLVYLGVDEEVGTDEMVRTAVAHHGRVRVDPYDSSLGRVAVLRDPLGARFALVDPSQATDYGSAGNDDPYDD</sequence>
<evidence type="ECO:0000313" key="2">
    <source>
        <dbReference type="EMBL" id="SEG34325.1"/>
    </source>
</evidence>
<dbReference type="SUPFAM" id="SSF54593">
    <property type="entry name" value="Glyoxalase/Bleomycin resistance protein/Dihydroxybiphenyl dioxygenase"/>
    <property type="match status" value="2"/>
</dbReference>
<proteinExistence type="predicted"/>
<keyword evidence="4" id="KW-1185">Reference proteome</keyword>
<reference evidence="2" key="2">
    <citation type="submission" date="2016-10" db="EMBL/GenBank/DDBJ databases">
        <authorList>
            <person name="de Groot N.N."/>
        </authorList>
    </citation>
    <scope>NUCLEOTIDE SEQUENCE [LARGE SCALE GENOMIC DNA]</scope>
    <source>
        <strain evidence="2">ATCC 20501</strain>
    </source>
</reference>
<dbReference type="Pfam" id="PF18029">
    <property type="entry name" value="Glyoxalase_6"/>
    <property type="match status" value="1"/>
</dbReference>
<dbReference type="InterPro" id="IPR029068">
    <property type="entry name" value="Glyas_Bleomycin-R_OHBP_Dase"/>
</dbReference>
<gene>
    <name evidence="2" type="ORF">SAMN02982929_01773</name>
    <name evidence="3" type="ORF">SAMN05216506_12132</name>
</gene>
<feature type="domain" description="VOC" evidence="1">
    <location>
        <begin position="14"/>
        <end position="126"/>
    </location>
</feature>
<dbReference type="EMBL" id="FNVB01000003">
    <property type="protein sequence ID" value="SEG34325.1"/>
    <property type="molecule type" value="Genomic_DNA"/>
</dbReference>
<organism evidence="2 5">
    <name type="scientific">Saccharopolyspora kobensis</name>
    <dbReference type="NCBI Taxonomy" id="146035"/>
    <lineage>
        <taxon>Bacteria</taxon>
        <taxon>Bacillati</taxon>
        <taxon>Actinomycetota</taxon>
        <taxon>Actinomycetes</taxon>
        <taxon>Pseudonocardiales</taxon>
        <taxon>Pseudonocardiaceae</taxon>
        <taxon>Saccharopolyspora</taxon>
    </lineage>
</organism>
<dbReference type="PROSITE" id="PS51819">
    <property type="entry name" value="VOC"/>
    <property type="match status" value="1"/>
</dbReference>
<reference evidence="4 5" key="1">
    <citation type="submission" date="2016-10" db="EMBL/GenBank/DDBJ databases">
        <authorList>
            <person name="Varghese N."/>
            <person name="Submissions S."/>
        </authorList>
    </citation>
    <scope>NUCLEOTIDE SEQUENCE [LARGE SCALE GENOMIC DNA]</scope>
    <source>
        <strain evidence="5">ATCC 20501</strain>
        <strain evidence="3 4">CGMCC 4.3529</strain>
    </source>
</reference>
<evidence type="ECO:0000313" key="5">
    <source>
        <dbReference type="Proteomes" id="UP000236729"/>
    </source>
</evidence>
<evidence type="ECO:0000259" key="1">
    <source>
        <dbReference type="PROSITE" id="PS51819"/>
    </source>
</evidence>
<protein>
    <recommendedName>
        <fullName evidence="1">VOC domain-containing protein</fullName>
    </recommendedName>
</protein>
<dbReference type="InterPro" id="IPR041581">
    <property type="entry name" value="Glyoxalase_6"/>
</dbReference>
<dbReference type="InterPro" id="IPR037523">
    <property type="entry name" value="VOC_core"/>
</dbReference>
<dbReference type="AlphaFoldDB" id="A0A1H5ZF22"/>
<dbReference type="InterPro" id="IPR052164">
    <property type="entry name" value="Anthracycline_SecMetBiosynth"/>
</dbReference>